<comment type="caution">
    <text evidence="9">The sequence shown here is derived from an EMBL/GenBank/DDBJ whole genome shotgun (WGS) entry which is preliminary data.</text>
</comment>
<dbReference type="SFLD" id="SFLDG01387">
    <property type="entry name" value="BtrN-like_SPASM_domain_contain"/>
    <property type="match status" value="1"/>
</dbReference>
<dbReference type="PANTHER" id="PTHR11228">
    <property type="entry name" value="RADICAL SAM DOMAIN PROTEIN"/>
    <property type="match status" value="1"/>
</dbReference>
<dbReference type="GO" id="GO:0046872">
    <property type="term" value="F:metal ion binding"/>
    <property type="evidence" value="ECO:0007669"/>
    <property type="project" value="UniProtKB-KW"/>
</dbReference>
<keyword evidence="3" id="KW-0949">S-adenosyl-L-methionine</keyword>
<evidence type="ECO:0008006" key="11">
    <source>
        <dbReference type="Google" id="ProtNLM"/>
    </source>
</evidence>
<dbReference type="EMBL" id="LWGR01000007">
    <property type="protein sequence ID" value="KZM73717.1"/>
    <property type="molecule type" value="Genomic_DNA"/>
</dbReference>
<evidence type="ECO:0000259" key="7">
    <source>
        <dbReference type="Pfam" id="PF04055"/>
    </source>
</evidence>
<dbReference type="CDD" id="cd21109">
    <property type="entry name" value="SPASM"/>
    <property type="match status" value="1"/>
</dbReference>
<dbReference type="SUPFAM" id="SSF102114">
    <property type="entry name" value="Radical SAM enzymes"/>
    <property type="match status" value="1"/>
</dbReference>
<dbReference type="InterPro" id="IPR034391">
    <property type="entry name" value="AdoMet-like_SPASM_containing"/>
</dbReference>
<keyword evidence="5" id="KW-0408">Iron</keyword>
<protein>
    <recommendedName>
        <fullName evidence="11">Radical SAM protein</fullName>
    </recommendedName>
</protein>
<dbReference type="STRING" id="455432.AWN90_34655"/>
<feature type="domain" description="4Fe4S-binding SPASM" evidence="8">
    <location>
        <begin position="268"/>
        <end position="340"/>
    </location>
</feature>
<dbReference type="Pfam" id="PF13186">
    <property type="entry name" value="SPASM"/>
    <property type="match status" value="1"/>
</dbReference>
<dbReference type="InterPro" id="IPR013785">
    <property type="entry name" value="Aldolase_TIM"/>
</dbReference>
<dbReference type="InterPro" id="IPR023885">
    <property type="entry name" value="4Fe4S-binding_SPASM_dom"/>
</dbReference>
<proteinExistence type="predicted"/>
<evidence type="ECO:0000259" key="8">
    <source>
        <dbReference type="Pfam" id="PF13186"/>
    </source>
</evidence>
<evidence type="ECO:0000313" key="9">
    <source>
        <dbReference type="EMBL" id="KZM73717.1"/>
    </source>
</evidence>
<dbReference type="AlphaFoldDB" id="A0A164MW11"/>
<dbReference type="InterPro" id="IPR050377">
    <property type="entry name" value="Radical_SAM_PqqE_MftC-like"/>
</dbReference>
<reference evidence="9 10" key="1">
    <citation type="submission" date="2016-04" db="EMBL/GenBank/DDBJ databases">
        <authorList>
            <person name="Evans L.H."/>
            <person name="Alamgir A."/>
            <person name="Owens N."/>
            <person name="Weber N.D."/>
            <person name="Virtaneva K."/>
            <person name="Barbian K."/>
            <person name="Babar A."/>
            <person name="Rosenke K."/>
        </authorList>
    </citation>
    <scope>NUCLEOTIDE SEQUENCE [LARGE SCALE GENOMIC DNA]</scope>
    <source>
        <strain evidence="9 10">IFM 0406</strain>
    </source>
</reference>
<evidence type="ECO:0000256" key="4">
    <source>
        <dbReference type="ARBA" id="ARBA00022723"/>
    </source>
</evidence>
<dbReference type="GO" id="GO:0051536">
    <property type="term" value="F:iron-sulfur cluster binding"/>
    <property type="evidence" value="ECO:0007669"/>
    <property type="project" value="UniProtKB-KW"/>
</dbReference>
<name>A0A164MW11_9NOCA</name>
<dbReference type="InterPro" id="IPR007197">
    <property type="entry name" value="rSAM"/>
</dbReference>
<evidence type="ECO:0000256" key="5">
    <source>
        <dbReference type="ARBA" id="ARBA00023004"/>
    </source>
</evidence>
<dbReference type="Proteomes" id="UP000076512">
    <property type="component" value="Unassembled WGS sequence"/>
</dbReference>
<gene>
    <name evidence="9" type="ORF">AWN90_34655</name>
</gene>
<dbReference type="SFLD" id="SFLDS00029">
    <property type="entry name" value="Radical_SAM"/>
    <property type="match status" value="1"/>
</dbReference>
<sequence>MVVQHTESYAELKRRNAELNQQEVRAGLVELSSLPRYIMVELTQGCNLHCPMCRPASIGYREREMDRSIFRQATELLFPAAEMVDIRGWGESLLAPDIDDILDTVRYYGARCRIVTNLSLKRRKAMDRLVEMDAMIDVSLDAATQEVLDLSRTGAKFTIIDENLRRIAAQLRARDSIDSLRIVATVQACTVDSLVGLVDYANDAGVRHIVLNEVTLGEDDPNSLTGLDDRVDAAVHAASVRAGELGVELFAGTTLGTCVGLKKNVPFCVHPWSYATIGYDGSVGYCDHLIGPMMKHSGMGDLTKQGFDEIWNGPEWLGLRRWHADGHTTDVPAYHPCFECYRHRNVDFEDVFEPRLERYRLSVTPV</sequence>
<evidence type="ECO:0000256" key="6">
    <source>
        <dbReference type="ARBA" id="ARBA00023014"/>
    </source>
</evidence>
<comment type="cofactor">
    <cofactor evidence="1">
        <name>[4Fe-4S] cluster</name>
        <dbReference type="ChEBI" id="CHEBI:49883"/>
    </cofactor>
</comment>
<dbReference type="RefSeq" id="WP_067591621.1">
    <property type="nucleotide sequence ID" value="NZ_JABMCZ010000001.1"/>
</dbReference>
<dbReference type="CDD" id="cd01335">
    <property type="entry name" value="Radical_SAM"/>
    <property type="match status" value="1"/>
</dbReference>
<dbReference type="OrthoDB" id="9782387at2"/>
<dbReference type="SFLD" id="SFLDG01067">
    <property type="entry name" value="SPASM/twitch_domain_containing"/>
    <property type="match status" value="1"/>
</dbReference>
<feature type="domain" description="Radical SAM core" evidence="7">
    <location>
        <begin position="40"/>
        <end position="168"/>
    </location>
</feature>
<keyword evidence="2" id="KW-0004">4Fe-4S</keyword>
<keyword evidence="6" id="KW-0411">Iron-sulfur</keyword>
<dbReference type="Gene3D" id="3.20.20.70">
    <property type="entry name" value="Aldolase class I"/>
    <property type="match status" value="1"/>
</dbReference>
<dbReference type="InterPro" id="IPR058240">
    <property type="entry name" value="rSAM_sf"/>
</dbReference>
<dbReference type="GO" id="GO:0003824">
    <property type="term" value="F:catalytic activity"/>
    <property type="evidence" value="ECO:0007669"/>
    <property type="project" value="InterPro"/>
</dbReference>
<evidence type="ECO:0000256" key="3">
    <source>
        <dbReference type="ARBA" id="ARBA00022691"/>
    </source>
</evidence>
<keyword evidence="10" id="KW-1185">Reference proteome</keyword>
<dbReference type="PANTHER" id="PTHR11228:SF7">
    <property type="entry name" value="PQQA PEPTIDE CYCLASE"/>
    <property type="match status" value="1"/>
</dbReference>
<dbReference type="Pfam" id="PF04055">
    <property type="entry name" value="Radical_SAM"/>
    <property type="match status" value="1"/>
</dbReference>
<evidence type="ECO:0000256" key="1">
    <source>
        <dbReference type="ARBA" id="ARBA00001966"/>
    </source>
</evidence>
<evidence type="ECO:0000256" key="2">
    <source>
        <dbReference type="ARBA" id="ARBA00022485"/>
    </source>
</evidence>
<keyword evidence="4" id="KW-0479">Metal-binding</keyword>
<evidence type="ECO:0000313" key="10">
    <source>
        <dbReference type="Proteomes" id="UP000076512"/>
    </source>
</evidence>
<organism evidence="9 10">
    <name type="scientific">Nocardia terpenica</name>
    <dbReference type="NCBI Taxonomy" id="455432"/>
    <lineage>
        <taxon>Bacteria</taxon>
        <taxon>Bacillati</taxon>
        <taxon>Actinomycetota</taxon>
        <taxon>Actinomycetes</taxon>
        <taxon>Mycobacteriales</taxon>
        <taxon>Nocardiaceae</taxon>
        <taxon>Nocardia</taxon>
    </lineage>
</organism>
<accession>A0A164MW11</accession>